<dbReference type="Gene3D" id="2.40.160.20">
    <property type="match status" value="1"/>
</dbReference>
<comment type="caution">
    <text evidence="1">The sequence shown here is derived from an EMBL/GenBank/DDBJ whole genome shotgun (WGS) entry which is preliminary data.</text>
</comment>
<dbReference type="OrthoDB" id="8112769at2"/>
<evidence type="ECO:0000313" key="1">
    <source>
        <dbReference type="EMBL" id="RIA55515.1"/>
    </source>
</evidence>
<dbReference type="RefSeq" id="WP_119060409.1">
    <property type="nucleotide sequence ID" value="NZ_QXDF01000001.1"/>
</dbReference>
<protein>
    <submittedName>
        <fullName evidence="1">Lipid A 3-O-deacylase PagL</fullName>
    </submittedName>
</protein>
<organism evidence="1 2">
    <name type="scientific">Dichotomicrobium thermohalophilum</name>
    <dbReference type="NCBI Taxonomy" id="933063"/>
    <lineage>
        <taxon>Bacteria</taxon>
        <taxon>Pseudomonadati</taxon>
        <taxon>Pseudomonadota</taxon>
        <taxon>Alphaproteobacteria</taxon>
        <taxon>Hyphomicrobiales</taxon>
        <taxon>Hyphomicrobiaceae</taxon>
        <taxon>Dichotomicrobium</taxon>
    </lineage>
</organism>
<proteinExistence type="predicted"/>
<dbReference type="InterPro" id="IPR018550">
    <property type="entry name" value="Lipid-A_deacylase-rel"/>
</dbReference>
<reference evidence="1 2" key="1">
    <citation type="submission" date="2018-08" db="EMBL/GenBank/DDBJ databases">
        <title>Genomic Encyclopedia of Archaeal and Bacterial Type Strains, Phase II (KMG-II): from individual species to whole genera.</title>
        <authorList>
            <person name="Goeker M."/>
        </authorList>
    </citation>
    <scope>NUCLEOTIDE SEQUENCE [LARGE SCALE GENOMIC DNA]</scope>
    <source>
        <strain evidence="1 2">DSM 5002</strain>
    </source>
</reference>
<dbReference type="AlphaFoldDB" id="A0A397Q6U5"/>
<accession>A0A397Q6U5</accession>
<dbReference type="EMBL" id="QXDF01000001">
    <property type="protein sequence ID" value="RIA55515.1"/>
    <property type="molecule type" value="Genomic_DNA"/>
</dbReference>
<name>A0A397Q6U5_9HYPH</name>
<evidence type="ECO:0000313" key="2">
    <source>
        <dbReference type="Proteomes" id="UP000266273"/>
    </source>
</evidence>
<dbReference type="Pfam" id="PF09411">
    <property type="entry name" value="PagL"/>
    <property type="match status" value="1"/>
</dbReference>
<dbReference type="Proteomes" id="UP000266273">
    <property type="component" value="Unassembled WGS sequence"/>
</dbReference>
<sequence>MIRQAAARLRRLYFPHFVFGVAALAWLLSVVAAFAEPAPRAPGLVDEVRLGVLAHDLETNDNEDGWDINAELLLHRLGPRTGDPLGILLSPRPHVGAQINTSGDTSLAYFGLTWDAWLTDSVFIEGSFGGAIHNGPTGDSHNSFGCTANFRESAALGIALSPEWKLLATVSHMSNGGLCDENQGLTSAGVQLGYRW</sequence>
<keyword evidence="2" id="KW-1185">Reference proteome</keyword>
<gene>
    <name evidence="1" type="ORF">BXY53_0581</name>
</gene>